<reference evidence="1 2" key="1">
    <citation type="journal article" date="2024" name="Science">
        <title>Giant polyketide synthase enzymes in the biosynthesis of giant marine polyether toxins.</title>
        <authorList>
            <person name="Fallon T.R."/>
            <person name="Shende V.V."/>
            <person name="Wierzbicki I.H."/>
            <person name="Pendleton A.L."/>
            <person name="Watervoot N.F."/>
            <person name="Auber R.P."/>
            <person name="Gonzalez D.J."/>
            <person name="Wisecaver J.H."/>
            <person name="Moore B.S."/>
        </authorList>
    </citation>
    <scope>NUCLEOTIDE SEQUENCE [LARGE SCALE GENOMIC DNA]</scope>
    <source>
        <strain evidence="1 2">12B1</strain>
    </source>
</reference>
<dbReference type="AlphaFoldDB" id="A0AB34JLY5"/>
<evidence type="ECO:0000313" key="1">
    <source>
        <dbReference type="EMBL" id="KAL1522574.1"/>
    </source>
</evidence>
<dbReference type="Proteomes" id="UP001515480">
    <property type="component" value="Unassembled WGS sequence"/>
</dbReference>
<keyword evidence="2" id="KW-1185">Reference proteome</keyword>
<dbReference type="EMBL" id="JBGBPQ010000006">
    <property type="protein sequence ID" value="KAL1522574.1"/>
    <property type="molecule type" value="Genomic_DNA"/>
</dbReference>
<organism evidence="1 2">
    <name type="scientific">Prymnesium parvum</name>
    <name type="common">Toxic golden alga</name>
    <dbReference type="NCBI Taxonomy" id="97485"/>
    <lineage>
        <taxon>Eukaryota</taxon>
        <taxon>Haptista</taxon>
        <taxon>Haptophyta</taxon>
        <taxon>Prymnesiophyceae</taxon>
        <taxon>Prymnesiales</taxon>
        <taxon>Prymnesiaceae</taxon>
        <taxon>Prymnesium</taxon>
    </lineage>
</organism>
<name>A0AB34JLY5_PRYPA</name>
<evidence type="ECO:0000313" key="2">
    <source>
        <dbReference type="Proteomes" id="UP001515480"/>
    </source>
</evidence>
<protein>
    <submittedName>
        <fullName evidence="1">Uncharacterized protein</fullName>
    </submittedName>
</protein>
<gene>
    <name evidence="1" type="ORF">AB1Y20_017559</name>
</gene>
<accession>A0AB34JLY5</accession>
<sequence length="92" mass="9940">MAARQPEYLKGAIVYPSCQAGVTNLGQLGTKDKDALDVAQRSLFSAEELERKAEAAIQRRIQAGIADAVEGLQPDEPPAFDQQLVGKRLEMG</sequence>
<proteinExistence type="predicted"/>
<comment type="caution">
    <text evidence="1">The sequence shown here is derived from an EMBL/GenBank/DDBJ whole genome shotgun (WGS) entry which is preliminary data.</text>
</comment>